<sequence length="73" mass="8127">MTSDSSCYCIVRITWPKWIVATGQIALGIGILLLIIFSIFYTKTSWENFSLYGIYVGAGFLLLGALILSSNDW</sequence>
<keyword evidence="1" id="KW-1133">Transmembrane helix</keyword>
<organism evidence="2">
    <name type="scientific">Candidatus Heimdallarchaeum aukensis</name>
    <dbReference type="NCBI Taxonomy" id="2876573"/>
    <lineage>
        <taxon>Archaea</taxon>
        <taxon>Promethearchaeati</taxon>
        <taxon>Candidatus Heimdallarchaeota</taxon>
        <taxon>Candidatus Heimdallarchaeia (ex Rinke et al. 2021) (nom. nud.)</taxon>
        <taxon>Candidatus Heimdallarchaeales</taxon>
        <taxon>Candidatus Heimdallarchaeaceae</taxon>
        <taxon>Candidatus Heimdallarchaeum</taxon>
    </lineage>
</organism>
<protein>
    <submittedName>
        <fullName evidence="2">Uncharacterized protein</fullName>
    </submittedName>
</protein>
<dbReference type="Proteomes" id="UP001201020">
    <property type="component" value="Chromosome"/>
</dbReference>
<name>A0A9Y1BLC4_9ARCH</name>
<gene>
    <name evidence="2" type="ORF">K9W45_01585</name>
</gene>
<dbReference type="AlphaFoldDB" id="A0A9Y1BLC4"/>
<keyword evidence="1" id="KW-0812">Transmembrane</keyword>
<accession>A0A9Y1BLC4</accession>
<evidence type="ECO:0000256" key="1">
    <source>
        <dbReference type="SAM" id="Phobius"/>
    </source>
</evidence>
<reference evidence="2" key="1">
    <citation type="journal article" date="2022" name="Nat. Microbiol.">
        <title>Unique mobile elements and scalable gene flow at the prokaryote-eukaryote boundary revealed by circularized Asgard archaea genomes.</title>
        <authorList>
            <person name="Wu F."/>
            <person name="Speth D.R."/>
            <person name="Philosof A."/>
            <person name="Cremiere A."/>
            <person name="Narayanan A."/>
            <person name="Barco R.A."/>
            <person name="Connon S.A."/>
            <person name="Amend J.P."/>
            <person name="Antoshechkin I.A."/>
            <person name="Orphan V.J."/>
        </authorList>
    </citation>
    <scope>NUCLEOTIDE SEQUENCE</scope>
    <source>
        <strain evidence="2">PM71</strain>
    </source>
</reference>
<feature type="transmembrane region" description="Helical" evidence="1">
    <location>
        <begin position="18"/>
        <end position="42"/>
    </location>
</feature>
<evidence type="ECO:0000313" key="2">
    <source>
        <dbReference type="EMBL" id="UJG41168.1"/>
    </source>
</evidence>
<dbReference type="EMBL" id="CP084166">
    <property type="protein sequence ID" value="UJG41168.1"/>
    <property type="molecule type" value="Genomic_DNA"/>
</dbReference>
<feature type="transmembrane region" description="Helical" evidence="1">
    <location>
        <begin position="49"/>
        <end position="68"/>
    </location>
</feature>
<proteinExistence type="predicted"/>
<keyword evidence="1" id="KW-0472">Membrane</keyword>